<name>A0A261SH20_9BORD</name>
<feature type="transmembrane region" description="Helical" evidence="7">
    <location>
        <begin position="62"/>
        <end position="81"/>
    </location>
</feature>
<feature type="domain" description="VTT" evidence="8">
    <location>
        <begin position="39"/>
        <end position="163"/>
    </location>
</feature>
<keyword evidence="4 7" id="KW-0812">Transmembrane</keyword>
<dbReference type="InterPro" id="IPR032818">
    <property type="entry name" value="DedA-like"/>
</dbReference>
<evidence type="ECO:0000256" key="3">
    <source>
        <dbReference type="ARBA" id="ARBA00022475"/>
    </source>
</evidence>
<reference evidence="9 10" key="1">
    <citation type="submission" date="2017-05" db="EMBL/GenBank/DDBJ databases">
        <title>Complete and WGS of Bordetella genogroups.</title>
        <authorList>
            <person name="Spilker T."/>
            <person name="LiPuma J."/>
        </authorList>
    </citation>
    <scope>NUCLEOTIDE SEQUENCE [LARGE SCALE GENOMIC DNA]</scope>
    <source>
        <strain evidence="9 10">AU17610</strain>
    </source>
</reference>
<evidence type="ECO:0000313" key="10">
    <source>
        <dbReference type="Proteomes" id="UP000217005"/>
    </source>
</evidence>
<dbReference type="Proteomes" id="UP000217005">
    <property type="component" value="Unassembled WGS sequence"/>
</dbReference>
<feature type="transmembrane region" description="Helical" evidence="7">
    <location>
        <begin position="178"/>
        <end position="196"/>
    </location>
</feature>
<keyword evidence="6 7" id="KW-0472">Membrane</keyword>
<gene>
    <name evidence="9" type="ORF">CEG14_14535</name>
</gene>
<dbReference type="GO" id="GO:0005886">
    <property type="term" value="C:plasma membrane"/>
    <property type="evidence" value="ECO:0007669"/>
    <property type="project" value="UniProtKB-SubCell"/>
</dbReference>
<evidence type="ECO:0000256" key="2">
    <source>
        <dbReference type="ARBA" id="ARBA00010792"/>
    </source>
</evidence>
<evidence type="ECO:0000256" key="4">
    <source>
        <dbReference type="ARBA" id="ARBA00022692"/>
    </source>
</evidence>
<proteinExistence type="inferred from homology"/>
<keyword evidence="3 7" id="KW-1003">Cell membrane</keyword>
<feature type="transmembrane region" description="Helical" evidence="7">
    <location>
        <begin position="33"/>
        <end position="56"/>
    </location>
</feature>
<dbReference type="PANTHER" id="PTHR30353:SF15">
    <property type="entry name" value="INNER MEMBRANE PROTEIN YABI"/>
    <property type="match status" value="1"/>
</dbReference>
<evidence type="ECO:0000256" key="6">
    <source>
        <dbReference type="ARBA" id="ARBA00023136"/>
    </source>
</evidence>
<sequence length="214" mass="22925">MDAYIERIGLFIEANQAWAGPITFLLTMGESMLVLGLFIPATALLLLTGGLVGAGTLPVASILAWGVAGAVVGDALSYYLGRWLGPGFLRRWPLSTQRSAVARARLFFYRYGFASVFLGRFLGPIRSTIPTVAGIMGMSHWRFQVANVLSALVWMPVMLAPGYLTARGLSAAGNAQEIGLVAGSLASVAVGAWLLVSMMRKRRAAAERPGPRRR</sequence>
<comment type="caution">
    <text evidence="9">The sequence shown here is derived from an EMBL/GenBank/DDBJ whole genome shotgun (WGS) entry which is preliminary data.</text>
</comment>
<evidence type="ECO:0000256" key="5">
    <source>
        <dbReference type="ARBA" id="ARBA00022989"/>
    </source>
</evidence>
<evidence type="ECO:0000313" key="9">
    <source>
        <dbReference type="EMBL" id="OZI36232.1"/>
    </source>
</evidence>
<protein>
    <recommendedName>
        <fullName evidence="8">VTT domain-containing protein</fullName>
    </recommendedName>
</protein>
<dbReference type="AlphaFoldDB" id="A0A261SH20"/>
<dbReference type="InterPro" id="IPR032816">
    <property type="entry name" value="VTT_dom"/>
</dbReference>
<dbReference type="RefSeq" id="WP_094827041.1">
    <property type="nucleotide sequence ID" value="NZ_NEVL01000003.1"/>
</dbReference>
<dbReference type="EMBL" id="NEVL01000003">
    <property type="protein sequence ID" value="OZI36232.1"/>
    <property type="molecule type" value="Genomic_DNA"/>
</dbReference>
<evidence type="ECO:0000259" key="8">
    <source>
        <dbReference type="Pfam" id="PF09335"/>
    </source>
</evidence>
<evidence type="ECO:0000256" key="7">
    <source>
        <dbReference type="RuleBase" id="RU367016"/>
    </source>
</evidence>
<accession>A0A261SH20</accession>
<dbReference type="PANTHER" id="PTHR30353">
    <property type="entry name" value="INNER MEMBRANE PROTEIN DEDA-RELATED"/>
    <property type="match status" value="1"/>
</dbReference>
<comment type="subcellular location">
    <subcellularLocation>
        <location evidence="1 7">Cell membrane</location>
        <topology evidence="1 7">Multi-pass membrane protein</topology>
    </subcellularLocation>
</comment>
<evidence type="ECO:0000256" key="1">
    <source>
        <dbReference type="ARBA" id="ARBA00004651"/>
    </source>
</evidence>
<organism evidence="9 10">
    <name type="scientific">Bordetella genomosp. 1</name>
    <dbReference type="NCBI Taxonomy" id="1395607"/>
    <lineage>
        <taxon>Bacteria</taxon>
        <taxon>Pseudomonadati</taxon>
        <taxon>Pseudomonadota</taxon>
        <taxon>Betaproteobacteria</taxon>
        <taxon>Burkholderiales</taxon>
        <taxon>Alcaligenaceae</taxon>
        <taxon>Bordetella</taxon>
    </lineage>
</organism>
<feature type="transmembrane region" description="Helical" evidence="7">
    <location>
        <begin position="145"/>
        <end position="166"/>
    </location>
</feature>
<keyword evidence="5 7" id="KW-1133">Transmembrane helix</keyword>
<dbReference type="Pfam" id="PF09335">
    <property type="entry name" value="VTT_dom"/>
    <property type="match status" value="1"/>
</dbReference>
<comment type="similarity">
    <text evidence="2 7">Belongs to the DedA family.</text>
</comment>
<dbReference type="OrthoDB" id="9780918at2"/>